<evidence type="ECO:0000256" key="3">
    <source>
        <dbReference type="ARBA" id="ARBA00022741"/>
    </source>
</evidence>
<proteinExistence type="inferred from homology"/>
<organism evidence="6 7">
    <name type="scientific">Brenneria goodwinii</name>
    <dbReference type="NCBI Taxonomy" id="1109412"/>
    <lineage>
        <taxon>Bacteria</taxon>
        <taxon>Pseudomonadati</taxon>
        <taxon>Pseudomonadota</taxon>
        <taxon>Gammaproteobacteria</taxon>
        <taxon>Enterobacterales</taxon>
        <taxon>Pectobacteriaceae</taxon>
        <taxon>Brenneria</taxon>
    </lineage>
</organism>
<dbReference type="InterPro" id="IPR013563">
    <property type="entry name" value="Oligopep_ABC_C"/>
</dbReference>
<dbReference type="GO" id="GO:0055085">
    <property type="term" value="P:transmembrane transport"/>
    <property type="evidence" value="ECO:0007669"/>
    <property type="project" value="UniProtKB-ARBA"/>
</dbReference>
<dbReference type="NCBIfam" id="NF007739">
    <property type="entry name" value="PRK10419.1"/>
    <property type="match status" value="2"/>
</dbReference>
<evidence type="ECO:0000259" key="5">
    <source>
        <dbReference type="PROSITE" id="PS50893"/>
    </source>
</evidence>
<feature type="domain" description="ABC transporter" evidence="5">
    <location>
        <begin position="19"/>
        <end position="269"/>
    </location>
</feature>
<name>A0A0G4JRK1_9GAMM</name>
<dbReference type="InterPro" id="IPR027417">
    <property type="entry name" value="P-loop_NTPase"/>
</dbReference>
<dbReference type="RefSeq" id="WP_048636204.1">
    <property type="nucleotide sequence ID" value="NZ_CGIG01000001.1"/>
</dbReference>
<evidence type="ECO:0000256" key="1">
    <source>
        <dbReference type="ARBA" id="ARBA00005417"/>
    </source>
</evidence>
<dbReference type="OrthoDB" id="9784450at2"/>
<evidence type="ECO:0000313" key="6">
    <source>
        <dbReference type="EMBL" id="CPR14376.1"/>
    </source>
</evidence>
<dbReference type="SUPFAM" id="SSF52540">
    <property type="entry name" value="P-loop containing nucleoside triphosphate hydrolases"/>
    <property type="match status" value="2"/>
</dbReference>
<dbReference type="PROSITE" id="PS00211">
    <property type="entry name" value="ABC_TRANSPORTER_1"/>
    <property type="match status" value="2"/>
</dbReference>
<dbReference type="Proteomes" id="UP000044377">
    <property type="component" value="Unassembled WGS sequence"/>
</dbReference>
<comment type="similarity">
    <text evidence="1">Belongs to the ABC transporter superfamily.</text>
</comment>
<keyword evidence="3" id="KW-0547">Nucleotide-binding</keyword>
<protein>
    <submittedName>
        <fullName evidence="6">Oligopeptide transport system permease protein OppB (TC 3.A.1.5.1)</fullName>
    </submittedName>
</protein>
<dbReference type="InterPro" id="IPR017871">
    <property type="entry name" value="ABC_transporter-like_CS"/>
</dbReference>
<dbReference type="EMBL" id="CGIG01000001">
    <property type="protein sequence ID" value="CPR14376.1"/>
    <property type="molecule type" value="Genomic_DNA"/>
</dbReference>
<dbReference type="AlphaFoldDB" id="A0A0G4JRK1"/>
<dbReference type="InterPro" id="IPR003593">
    <property type="entry name" value="AAA+_ATPase"/>
</dbReference>
<dbReference type="PANTHER" id="PTHR43776:SF7">
    <property type="entry name" value="D,D-DIPEPTIDE TRANSPORT ATP-BINDING PROTEIN DDPF-RELATED"/>
    <property type="match status" value="1"/>
</dbReference>
<gene>
    <name evidence="6" type="ORF">BN1221_00783c</name>
</gene>
<dbReference type="FunFam" id="3.40.50.300:FF:000016">
    <property type="entry name" value="Oligopeptide ABC transporter ATP-binding component"/>
    <property type="match status" value="2"/>
</dbReference>
<keyword evidence="2" id="KW-0813">Transport</keyword>
<sequence>MSDNNIAAPQRAAGQEPLLSIRNLSIALPRGGDRPYAVQGLNYDIHPGEILCVVGESGSGKSMSANAIMGLLPSYLTPESGEILLAGVDLLRQPEEKLRAMRGKDMAMIFQEPLSALNPLMTVGDQIAEVMRVHKSYPGAEAERRVLELLEFVGLPEPEQIRHSWPFRLSGGQRQRVVIAMALALEPKLLIADEPTTALDVTTQAQILELIARIQREKGMAVMFVTHDFGVVAEIADHVAVMEKGLLVEQGPADDVLNRPQHPYTRRLIGSVPHGRAAPHEMPSGQNHVVLEVRELRKTYRGGGGWFKPRRVVHAVDGVSFKVMHGETVGIVGESGSGKSTIGRCLLKLTDIDSGQMLFHGQDIAKLSESQFRPLRSSIQMIFQDPFASLNPRQTVGKILCDGPVANGVPRHHAEARARELLELVELEASAFSRYPNEFSGGQRQRIGIARALALEPQLIVADESVSALDVSVQAQVLRLLRDVQRKMNLALIFVTHDLRVAAHICDRLLVMHRGRIVEQGVPTQIFNAPVAPYTQQLIAAVPGRHWDPAAVALE</sequence>
<dbReference type="GO" id="GO:0016887">
    <property type="term" value="F:ATP hydrolysis activity"/>
    <property type="evidence" value="ECO:0007669"/>
    <property type="project" value="InterPro"/>
</dbReference>
<keyword evidence="7" id="KW-1185">Reference proteome</keyword>
<dbReference type="PROSITE" id="PS50893">
    <property type="entry name" value="ABC_TRANSPORTER_2"/>
    <property type="match status" value="2"/>
</dbReference>
<dbReference type="Gene3D" id="3.40.50.300">
    <property type="entry name" value="P-loop containing nucleotide triphosphate hydrolases"/>
    <property type="match status" value="2"/>
</dbReference>
<dbReference type="Pfam" id="PF08352">
    <property type="entry name" value="oligo_HPY"/>
    <property type="match status" value="2"/>
</dbReference>
<dbReference type="SMART" id="SM00382">
    <property type="entry name" value="AAA"/>
    <property type="match status" value="2"/>
</dbReference>
<feature type="domain" description="ABC transporter" evidence="5">
    <location>
        <begin position="291"/>
        <end position="539"/>
    </location>
</feature>
<accession>A0A0G4JRK1</accession>
<evidence type="ECO:0000313" key="7">
    <source>
        <dbReference type="Proteomes" id="UP000044377"/>
    </source>
</evidence>
<dbReference type="STRING" id="1109412.BN1221_00783c"/>
<dbReference type="InterPro" id="IPR003439">
    <property type="entry name" value="ABC_transporter-like_ATP-bd"/>
</dbReference>
<dbReference type="InterPro" id="IPR050319">
    <property type="entry name" value="ABC_transp_ATP-bind"/>
</dbReference>
<reference evidence="7" key="1">
    <citation type="submission" date="2015-01" db="EMBL/GenBank/DDBJ databases">
        <authorList>
            <person name="Paterson Steve"/>
        </authorList>
    </citation>
    <scope>NUCLEOTIDE SEQUENCE [LARGE SCALE GENOMIC DNA]</scope>
    <source>
        <strain evidence="7">OBR1</strain>
    </source>
</reference>
<dbReference type="CDD" id="cd03257">
    <property type="entry name" value="ABC_NikE_OppD_transporters"/>
    <property type="match status" value="2"/>
</dbReference>
<evidence type="ECO:0000256" key="2">
    <source>
        <dbReference type="ARBA" id="ARBA00022448"/>
    </source>
</evidence>
<keyword evidence="4" id="KW-0067">ATP-binding</keyword>
<dbReference type="PANTHER" id="PTHR43776">
    <property type="entry name" value="TRANSPORT ATP-BINDING PROTEIN"/>
    <property type="match status" value="1"/>
</dbReference>
<dbReference type="GO" id="GO:0005524">
    <property type="term" value="F:ATP binding"/>
    <property type="evidence" value="ECO:0007669"/>
    <property type="project" value="UniProtKB-KW"/>
</dbReference>
<evidence type="ECO:0000256" key="4">
    <source>
        <dbReference type="ARBA" id="ARBA00022840"/>
    </source>
</evidence>
<dbReference type="GO" id="GO:0015833">
    <property type="term" value="P:peptide transport"/>
    <property type="evidence" value="ECO:0007669"/>
    <property type="project" value="InterPro"/>
</dbReference>
<dbReference type="Pfam" id="PF00005">
    <property type="entry name" value="ABC_tran"/>
    <property type="match status" value="2"/>
</dbReference>
<dbReference type="NCBIfam" id="NF008453">
    <property type="entry name" value="PRK11308.1"/>
    <property type="match status" value="2"/>
</dbReference>